<organism evidence="3 4">
    <name type="scientific">Tetrahymena thermophila (strain SB210)</name>
    <dbReference type="NCBI Taxonomy" id="312017"/>
    <lineage>
        <taxon>Eukaryota</taxon>
        <taxon>Sar</taxon>
        <taxon>Alveolata</taxon>
        <taxon>Ciliophora</taxon>
        <taxon>Intramacronucleata</taxon>
        <taxon>Oligohymenophorea</taxon>
        <taxon>Hymenostomatida</taxon>
        <taxon>Tetrahymenina</taxon>
        <taxon>Tetrahymenidae</taxon>
        <taxon>Tetrahymena</taxon>
    </lineage>
</organism>
<dbReference type="OrthoDB" id="290102at2759"/>
<evidence type="ECO:0000313" key="3">
    <source>
        <dbReference type="EMBL" id="EAS04551.2"/>
    </source>
</evidence>
<feature type="coiled-coil region" evidence="1">
    <location>
        <begin position="387"/>
        <end position="414"/>
    </location>
</feature>
<evidence type="ECO:0000256" key="2">
    <source>
        <dbReference type="SAM" id="MobiDB-lite"/>
    </source>
</evidence>
<proteinExistence type="predicted"/>
<name>I7LXF7_TETTS</name>
<feature type="region of interest" description="Disordered" evidence="2">
    <location>
        <begin position="221"/>
        <end position="244"/>
    </location>
</feature>
<evidence type="ECO:0000256" key="1">
    <source>
        <dbReference type="SAM" id="Coils"/>
    </source>
</evidence>
<dbReference type="Proteomes" id="UP000009168">
    <property type="component" value="Unassembled WGS sequence"/>
</dbReference>
<keyword evidence="4" id="KW-1185">Reference proteome</keyword>
<dbReference type="AlphaFoldDB" id="I7LXF7"/>
<dbReference type="RefSeq" id="XP_001024796.2">
    <property type="nucleotide sequence ID" value="XM_001024796.2"/>
</dbReference>
<dbReference type="KEGG" id="tet:TTHERM_00237660"/>
<feature type="compositionally biased region" description="Polar residues" evidence="2">
    <location>
        <begin position="106"/>
        <end position="117"/>
    </location>
</feature>
<dbReference type="InParanoid" id="I7LXF7"/>
<protein>
    <submittedName>
        <fullName evidence="3">Uncharacterized protein</fullName>
    </submittedName>
</protein>
<reference evidence="4" key="1">
    <citation type="journal article" date="2006" name="PLoS Biol.">
        <title>Macronuclear genome sequence of the ciliate Tetrahymena thermophila, a model eukaryote.</title>
        <authorList>
            <person name="Eisen J.A."/>
            <person name="Coyne R.S."/>
            <person name="Wu M."/>
            <person name="Wu D."/>
            <person name="Thiagarajan M."/>
            <person name="Wortman J.R."/>
            <person name="Badger J.H."/>
            <person name="Ren Q."/>
            <person name="Amedeo P."/>
            <person name="Jones K.M."/>
            <person name="Tallon L.J."/>
            <person name="Delcher A.L."/>
            <person name="Salzberg S.L."/>
            <person name="Silva J.C."/>
            <person name="Haas B.J."/>
            <person name="Majoros W.H."/>
            <person name="Farzad M."/>
            <person name="Carlton J.M."/>
            <person name="Smith R.K. Jr."/>
            <person name="Garg J."/>
            <person name="Pearlman R.E."/>
            <person name="Karrer K.M."/>
            <person name="Sun L."/>
            <person name="Manning G."/>
            <person name="Elde N.C."/>
            <person name="Turkewitz A.P."/>
            <person name="Asai D.J."/>
            <person name="Wilkes D.E."/>
            <person name="Wang Y."/>
            <person name="Cai H."/>
            <person name="Collins K."/>
            <person name="Stewart B.A."/>
            <person name="Lee S.R."/>
            <person name="Wilamowska K."/>
            <person name="Weinberg Z."/>
            <person name="Ruzzo W.L."/>
            <person name="Wloga D."/>
            <person name="Gaertig J."/>
            <person name="Frankel J."/>
            <person name="Tsao C.-C."/>
            <person name="Gorovsky M.A."/>
            <person name="Keeling P.J."/>
            <person name="Waller R.F."/>
            <person name="Patron N.J."/>
            <person name="Cherry J.M."/>
            <person name="Stover N.A."/>
            <person name="Krieger C.J."/>
            <person name="del Toro C."/>
            <person name="Ryder H.F."/>
            <person name="Williamson S.C."/>
            <person name="Barbeau R.A."/>
            <person name="Hamilton E.P."/>
            <person name="Orias E."/>
        </authorList>
    </citation>
    <scope>NUCLEOTIDE SEQUENCE [LARGE SCALE GENOMIC DNA]</scope>
    <source>
        <strain evidence="4">SB210</strain>
    </source>
</reference>
<feature type="region of interest" description="Disordered" evidence="2">
    <location>
        <begin position="276"/>
        <end position="298"/>
    </location>
</feature>
<dbReference type="EMBL" id="GG662443">
    <property type="protein sequence ID" value="EAS04551.2"/>
    <property type="molecule type" value="Genomic_DNA"/>
</dbReference>
<keyword evidence="1" id="KW-0175">Coiled coil</keyword>
<feature type="region of interest" description="Disordered" evidence="2">
    <location>
        <begin position="67"/>
        <end position="118"/>
    </location>
</feature>
<accession>I7LXF7</accession>
<gene>
    <name evidence="3" type="ORF">TTHERM_00237660</name>
</gene>
<dbReference type="GeneID" id="7829196"/>
<dbReference type="eggNOG" id="ENOG502T2QD">
    <property type="taxonomic scope" value="Eukaryota"/>
</dbReference>
<feature type="compositionally biased region" description="Polar residues" evidence="2">
    <location>
        <begin position="78"/>
        <end position="96"/>
    </location>
</feature>
<evidence type="ECO:0000313" key="4">
    <source>
        <dbReference type="Proteomes" id="UP000009168"/>
    </source>
</evidence>
<sequence>MLGFSQMKSREMIAKQNRMINKNISQSNQVSLQTLAIPDRITQSVKSNTRPKQQDHKSFISKIFQNPSLQQQQQQQQDNINRQSRPNTITPNSSGLFSRKQKDSFNKTQYTPASSDSKFSKKFLNQSKEKITPFTTYTSNGSQQSQVYFSSETLPMKQKETHVSNFINQQNDTLSRRQSLIESQLQGVFEDSKNTRSQIKGQNSQEKQYLVKDISRKSHFALKKQSTPRGNRQNEEKQTFSTANDRFSSSEFMQFARKKSIVLGDQIHGIYKSQENSNLADTSNQGISLSPQKQQSIPPASKYLENSNLNQKQEQKAPIVHQITLLSHAPKIIASQSSQIFETRKSYLNVPATATNDPPKEIRSSEQIMKDFFPNLTTKARFPEQLNKKNEELIQQKKKRIEQYDQIFNELKNKRKTFSKFAFKSYEKQDNAQIRPVLEDLADGDPKGTMGVIDLWSDKNINKFLGNCKLIKDKLLISKIAAIKKKRGFFLDEKKPFLLSRKDELNLINKVYMSEQSKQFQEKYSKQLQRTMQNNSEINKNNLGVQQIASKKLSEQKCNGIGCTHKSCRQYLKQQTNQAGLSKKLIELSLDEEDQSNSSVCSSESQLSIQEVSQKKQNYNYNSFLRKSNIIKAPTNFGQMRTSILQQNSKQPQNNKNINLVNMLKLNNNMIRDLDYLQEQNDKDYMKLVETINCLQDKIVQQKVNDYEAQSSGNEY</sequence>